<dbReference type="PANTHER" id="PTHR30349">
    <property type="entry name" value="PHAGE INTEGRASE-RELATED"/>
    <property type="match status" value="1"/>
</dbReference>
<dbReference type="Gene3D" id="1.10.150.130">
    <property type="match status" value="1"/>
</dbReference>
<dbReference type="InterPro" id="IPR013762">
    <property type="entry name" value="Integrase-like_cat_sf"/>
</dbReference>
<accession>A0ABQ3BHW7</accession>
<comment type="caution">
    <text evidence="6">The sequence shown here is derived from an EMBL/GenBank/DDBJ whole genome shotgun (WGS) entry which is preliminary data.</text>
</comment>
<evidence type="ECO:0000313" key="7">
    <source>
        <dbReference type="Proteomes" id="UP000615593"/>
    </source>
</evidence>
<dbReference type="Pfam" id="PF00589">
    <property type="entry name" value="Phage_integrase"/>
    <property type="match status" value="1"/>
</dbReference>
<sequence>MKVYKKEKPNPENKDWLKNTVHDYFNPVKEEKRSDLIADCITYVIDTANVRENNKKGLGLSTSRINSYKNLLKIIEKYQKGKNPFKVKDVDIRFGKNFLNWLINKQYYSESYARKKVDDLKTVCRDAEIDGIETSTQLNKVKGGKPQKEHIIYLSPQELEKIEKTHIINPTLQNARKWLLFGCHIGQRGSDLLKITESNFVIRQGLEVIELKQKKTGKNITIPILDKTKEILSNGLPRKISIQNLNNYFKEVCKVAGIDHPTKGSKILMVDKNGKEIPKDEKGNYIEKGVKRTITGIYPKHELISTHVCRRSFATNLYGTLPTALIMQITAHSTEKMFLKYIGKNSLDYAQQIADFYELQKIKKDKEPQLNVIKNVSSH</sequence>
<organism evidence="6 7">
    <name type="scientific">Mesonia mobilis</name>
    <dbReference type="NCBI Taxonomy" id="369791"/>
    <lineage>
        <taxon>Bacteria</taxon>
        <taxon>Pseudomonadati</taxon>
        <taxon>Bacteroidota</taxon>
        <taxon>Flavobacteriia</taxon>
        <taxon>Flavobacteriales</taxon>
        <taxon>Flavobacteriaceae</taxon>
        <taxon>Mesonia</taxon>
    </lineage>
</organism>
<keyword evidence="7" id="KW-1185">Reference proteome</keyword>
<dbReference type="Proteomes" id="UP000615593">
    <property type="component" value="Unassembled WGS sequence"/>
</dbReference>
<dbReference type="Gene3D" id="1.10.443.10">
    <property type="entry name" value="Intergrase catalytic core"/>
    <property type="match status" value="1"/>
</dbReference>
<dbReference type="GeneID" id="94368059"/>
<dbReference type="EMBL" id="BMWY01000001">
    <property type="protein sequence ID" value="GGZ45960.1"/>
    <property type="molecule type" value="Genomic_DNA"/>
</dbReference>
<dbReference type="InterPro" id="IPR025269">
    <property type="entry name" value="SAM-like_dom"/>
</dbReference>
<dbReference type="InterPro" id="IPR050090">
    <property type="entry name" value="Tyrosine_recombinase_XerCD"/>
</dbReference>
<evidence type="ECO:0000256" key="3">
    <source>
        <dbReference type="ARBA" id="ARBA00023172"/>
    </source>
</evidence>
<dbReference type="SUPFAM" id="SSF56349">
    <property type="entry name" value="DNA breaking-rejoining enzymes"/>
    <property type="match status" value="1"/>
</dbReference>
<dbReference type="PANTHER" id="PTHR30349:SF64">
    <property type="entry name" value="PROPHAGE INTEGRASE INTD-RELATED"/>
    <property type="match status" value="1"/>
</dbReference>
<comment type="similarity">
    <text evidence="1">Belongs to the 'phage' integrase family.</text>
</comment>
<dbReference type="InterPro" id="IPR011010">
    <property type="entry name" value="DNA_brk_join_enz"/>
</dbReference>
<dbReference type="Pfam" id="PF13102">
    <property type="entry name" value="Phage_int_SAM_5"/>
    <property type="match status" value="1"/>
</dbReference>
<name>A0ABQ3BHW7_9FLAO</name>
<evidence type="ECO:0000256" key="1">
    <source>
        <dbReference type="ARBA" id="ARBA00008857"/>
    </source>
</evidence>
<feature type="domain" description="Phage integrase SAM-like" evidence="5">
    <location>
        <begin position="53"/>
        <end position="134"/>
    </location>
</feature>
<keyword evidence="3" id="KW-0233">DNA recombination</keyword>
<dbReference type="InterPro" id="IPR002104">
    <property type="entry name" value="Integrase_catalytic"/>
</dbReference>
<gene>
    <name evidence="6" type="ORF">GCM10008088_04120</name>
</gene>
<reference evidence="7" key="1">
    <citation type="journal article" date="2019" name="Int. J. Syst. Evol. Microbiol.">
        <title>The Global Catalogue of Microorganisms (GCM) 10K type strain sequencing project: providing services to taxonomists for standard genome sequencing and annotation.</title>
        <authorList>
            <consortium name="The Broad Institute Genomics Platform"/>
            <consortium name="The Broad Institute Genome Sequencing Center for Infectious Disease"/>
            <person name="Wu L."/>
            <person name="Ma J."/>
        </authorList>
    </citation>
    <scope>NUCLEOTIDE SEQUENCE [LARGE SCALE GENOMIC DNA]</scope>
    <source>
        <strain evidence="7">KCTC 12708</strain>
    </source>
</reference>
<keyword evidence="2" id="KW-0238">DNA-binding</keyword>
<evidence type="ECO:0000259" key="4">
    <source>
        <dbReference type="Pfam" id="PF00589"/>
    </source>
</evidence>
<evidence type="ECO:0000256" key="2">
    <source>
        <dbReference type="ARBA" id="ARBA00023125"/>
    </source>
</evidence>
<evidence type="ECO:0000259" key="5">
    <source>
        <dbReference type="Pfam" id="PF13102"/>
    </source>
</evidence>
<dbReference type="RefSeq" id="WP_051191404.1">
    <property type="nucleotide sequence ID" value="NZ_BMWY01000001.1"/>
</dbReference>
<dbReference type="InterPro" id="IPR010998">
    <property type="entry name" value="Integrase_recombinase_N"/>
</dbReference>
<protein>
    <submittedName>
        <fullName evidence="6">Transposase</fullName>
    </submittedName>
</protein>
<feature type="domain" description="Tyr recombinase" evidence="4">
    <location>
        <begin position="154"/>
        <end position="344"/>
    </location>
</feature>
<evidence type="ECO:0000313" key="6">
    <source>
        <dbReference type="EMBL" id="GGZ45960.1"/>
    </source>
</evidence>
<proteinExistence type="inferred from homology"/>